<comment type="caution">
    <text evidence="1">The sequence shown here is derived from an EMBL/GenBank/DDBJ whole genome shotgun (WGS) entry which is preliminary data.</text>
</comment>
<organism evidence="1 2">
    <name type="scientific">Caerostris extrusa</name>
    <name type="common">Bark spider</name>
    <name type="synonym">Caerostris bankana</name>
    <dbReference type="NCBI Taxonomy" id="172846"/>
    <lineage>
        <taxon>Eukaryota</taxon>
        <taxon>Metazoa</taxon>
        <taxon>Ecdysozoa</taxon>
        <taxon>Arthropoda</taxon>
        <taxon>Chelicerata</taxon>
        <taxon>Arachnida</taxon>
        <taxon>Araneae</taxon>
        <taxon>Araneomorphae</taxon>
        <taxon>Entelegynae</taxon>
        <taxon>Araneoidea</taxon>
        <taxon>Araneidae</taxon>
        <taxon>Caerostris</taxon>
    </lineage>
</organism>
<keyword evidence="2" id="KW-1185">Reference proteome</keyword>
<dbReference type="EMBL" id="BPLR01007024">
    <property type="protein sequence ID" value="GIY13958.1"/>
    <property type="molecule type" value="Genomic_DNA"/>
</dbReference>
<protein>
    <submittedName>
        <fullName evidence="1">Uncharacterized protein</fullName>
    </submittedName>
</protein>
<reference evidence="1 2" key="1">
    <citation type="submission" date="2021-06" db="EMBL/GenBank/DDBJ databases">
        <title>Caerostris extrusa draft genome.</title>
        <authorList>
            <person name="Kono N."/>
            <person name="Arakawa K."/>
        </authorList>
    </citation>
    <scope>NUCLEOTIDE SEQUENCE [LARGE SCALE GENOMIC DNA]</scope>
</reference>
<accession>A0AAV4QV83</accession>
<name>A0AAV4QV83_CAEEX</name>
<dbReference type="Proteomes" id="UP001054945">
    <property type="component" value="Unassembled WGS sequence"/>
</dbReference>
<gene>
    <name evidence="1" type="ORF">CEXT_769501</name>
</gene>
<dbReference type="AlphaFoldDB" id="A0AAV4QV83"/>
<proteinExistence type="predicted"/>
<sequence length="94" mass="10498">MPVCSTTKPSRAVSEIARWFALPRAPTAQNEITLLEKVVGGGGGVCVHEVIMHPEYYTRKGIKFCQSVVEHLYIRKLVSATKNRCLKLLGRATW</sequence>
<evidence type="ECO:0000313" key="1">
    <source>
        <dbReference type="EMBL" id="GIY13958.1"/>
    </source>
</evidence>
<evidence type="ECO:0000313" key="2">
    <source>
        <dbReference type="Proteomes" id="UP001054945"/>
    </source>
</evidence>